<feature type="region of interest" description="Disordered" evidence="1">
    <location>
        <begin position="1"/>
        <end position="61"/>
    </location>
</feature>
<dbReference type="AlphaFoldDB" id="A0AAW0SWR4"/>
<comment type="caution">
    <text evidence="2">The sequence shown here is derived from an EMBL/GenBank/DDBJ whole genome shotgun (WGS) entry which is preliminary data.</text>
</comment>
<proteinExistence type="predicted"/>
<reference evidence="2 3" key="1">
    <citation type="submission" date="2023-03" db="EMBL/GenBank/DDBJ databases">
        <title>High-quality genome of Scylla paramamosain provides insights in environmental adaptation.</title>
        <authorList>
            <person name="Zhang L."/>
        </authorList>
    </citation>
    <scope>NUCLEOTIDE SEQUENCE [LARGE SCALE GENOMIC DNA]</scope>
    <source>
        <strain evidence="2">LZ_2023a</strain>
        <tissue evidence="2">Muscle</tissue>
    </source>
</reference>
<sequence length="88" mass="10363">MNEPPGLHRTISEPYNFDDDDERSLHNASPPHRIYQAPPAPRPVTNTRRLPPEWQDGGCASPTRRQRAWEELRCQFVYLYLIKYISEI</sequence>
<name>A0AAW0SWR4_SCYPA</name>
<evidence type="ECO:0000313" key="3">
    <source>
        <dbReference type="Proteomes" id="UP001487740"/>
    </source>
</evidence>
<dbReference type="EMBL" id="JARAKH010000043">
    <property type="protein sequence ID" value="KAK8379394.1"/>
    <property type="molecule type" value="Genomic_DNA"/>
</dbReference>
<protein>
    <submittedName>
        <fullName evidence="2">Uncharacterized protein</fullName>
    </submittedName>
</protein>
<evidence type="ECO:0000313" key="2">
    <source>
        <dbReference type="EMBL" id="KAK8379394.1"/>
    </source>
</evidence>
<keyword evidence="3" id="KW-1185">Reference proteome</keyword>
<gene>
    <name evidence="2" type="ORF">O3P69_019355</name>
</gene>
<accession>A0AAW0SWR4</accession>
<organism evidence="2 3">
    <name type="scientific">Scylla paramamosain</name>
    <name type="common">Mud crab</name>
    <dbReference type="NCBI Taxonomy" id="85552"/>
    <lineage>
        <taxon>Eukaryota</taxon>
        <taxon>Metazoa</taxon>
        <taxon>Ecdysozoa</taxon>
        <taxon>Arthropoda</taxon>
        <taxon>Crustacea</taxon>
        <taxon>Multicrustacea</taxon>
        <taxon>Malacostraca</taxon>
        <taxon>Eumalacostraca</taxon>
        <taxon>Eucarida</taxon>
        <taxon>Decapoda</taxon>
        <taxon>Pleocyemata</taxon>
        <taxon>Brachyura</taxon>
        <taxon>Eubrachyura</taxon>
        <taxon>Portunoidea</taxon>
        <taxon>Portunidae</taxon>
        <taxon>Portuninae</taxon>
        <taxon>Scylla</taxon>
    </lineage>
</organism>
<dbReference type="Proteomes" id="UP001487740">
    <property type="component" value="Unassembled WGS sequence"/>
</dbReference>
<evidence type="ECO:0000256" key="1">
    <source>
        <dbReference type="SAM" id="MobiDB-lite"/>
    </source>
</evidence>